<dbReference type="InterPro" id="IPR002933">
    <property type="entry name" value="Peptidase_M20"/>
</dbReference>
<dbReference type="InterPro" id="IPR047177">
    <property type="entry name" value="Pept_M20A"/>
</dbReference>
<feature type="non-terminal residue" evidence="7">
    <location>
        <position position="258"/>
    </location>
</feature>
<name>A0AAE0BIQ0_9CHLO</name>
<dbReference type="Proteomes" id="UP001190700">
    <property type="component" value="Unassembled WGS sequence"/>
</dbReference>
<comment type="caution">
    <text evidence="7">The sequence shown here is derived from an EMBL/GenBank/DDBJ whole genome shotgun (WGS) entry which is preliminary data.</text>
</comment>
<dbReference type="GO" id="GO:0006508">
    <property type="term" value="P:proteolysis"/>
    <property type="evidence" value="ECO:0007669"/>
    <property type="project" value="UniProtKB-KW"/>
</dbReference>
<dbReference type="SUPFAM" id="SSF53187">
    <property type="entry name" value="Zn-dependent exopeptidases"/>
    <property type="match status" value="1"/>
</dbReference>
<dbReference type="Pfam" id="PF01546">
    <property type="entry name" value="Peptidase_M20"/>
    <property type="match status" value="1"/>
</dbReference>
<organism evidence="7 8">
    <name type="scientific">Cymbomonas tetramitiformis</name>
    <dbReference type="NCBI Taxonomy" id="36881"/>
    <lineage>
        <taxon>Eukaryota</taxon>
        <taxon>Viridiplantae</taxon>
        <taxon>Chlorophyta</taxon>
        <taxon>Pyramimonadophyceae</taxon>
        <taxon>Pyramimonadales</taxon>
        <taxon>Pyramimonadaceae</taxon>
        <taxon>Cymbomonas</taxon>
    </lineage>
</organism>
<sequence length="258" mass="28457">MPVRNSRRVPLPRSSRAPLPQRPSTPSNFTPLPTRVISPFLWGLGLALTTTLSVHFLRSYRETAHLPHFDLELDEDRAVEHLSKSLQFKTVRETCAACVLETDLDDASFTSNVHFLYEYFEEAFPLVHQNLKREFVGSGGYSCLYTWQPPRAAPRKGSTAPQGALLISHIDVVPAEESQGWTYPPFSGTVADGFVWGRGAMDAKLTAVAILEGFEALLRSGSSLPQVPVYIALGHDEEAGGENGAKKIAELLQRRGVK</sequence>
<dbReference type="PANTHER" id="PTHR45962">
    <property type="entry name" value="N-FATTY-ACYL-AMINO ACID SYNTHASE/HYDROLASE PM20D1"/>
    <property type="match status" value="1"/>
</dbReference>
<proteinExistence type="inferred from homology"/>
<protein>
    <recommendedName>
        <fullName evidence="9">Peptidase M20 dimerisation domain-containing protein</fullName>
    </recommendedName>
</protein>
<evidence type="ECO:0000313" key="7">
    <source>
        <dbReference type="EMBL" id="KAK3236744.1"/>
    </source>
</evidence>
<dbReference type="AlphaFoldDB" id="A0AAE0BIQ0"/>
<evidence type="ECO:0000256" key="2">
    <source>
        <dbReference type="ARBA" id="ARBA00022670"/>
    </source>
</evidence>
<evidence type="ECO:0000256" key="5">
    <source>
        <dbReference type="ARBA" id="ARBA00022833"/>
    </source>
</evidence>
<comment type="similarity">
    <text evidence="1">Belongs to the peptidase M20A family.</text>
</comment>
<evidence type="ECO:0000256" key="6">
    <source>
        <dbReference type="SAM" id="MobiDB-lite"/>
    </source>
</evidence>
<dbReference type="EMBL" id="LGRX02034872">
    <property type="protein sequence ID" value="KAK3236744.1"/>
    <property type="molecule type" value="Genomic_DNA"/>
</dbReference>
<evidence type="ECO:0000313" key="8">
    <source>
        <dbReference type="Proteomes" id="UP001190700"/>
    </source>
</evidence>
<evidence type="ECO:0008006" key="9">
    <source>
        <dbReference type="Google" id="ProtNLM"/>
    </source>
</evidence>
<keyword evidence="3" id="KW-0479">Metal-binding</keyword>
<gene>
    <name evidence="7" type="ORF">CYMTET_53132</name>
</gene>
<dbReference type="PANTHER" id="PTHR45962:SF1">
    <property type="entry name" value="N-FATTY-ACYL-AMINO ACID SYNTHASE_HYDROLASE PM20D1"/>
    <property type="match status" value="1"/>
</dbReference>
<reference evidence="7 8" key="1">
    <citation type="journal article" date="2015" name="Genome Biol. Evol.">
        <title>Comparative Genomics of a Bacterivorous Green Alga Reveals Evolutionary Causalities and Consequences of Phago-Mixotrophic Mode of Nutrition.</title>
        <authorList>
            <person name="Burns J.A."/>
            <person name="Paasch A."/>
            <person name="Narechania A."/>
            <person name="Kim E."/>
        </authorList>
    </citation>
    <scope>NUCLEOTIDE SEQUENCE [LARGE SCALE GENOMIC DNA]</scope>
    <source>
        <strain evidence="7 8">PLY_AMNH</strain>
    </source>
</reference>
<keyword evidence="4" id="KW-0378">Hydrolase</keyword>
<keyword evidence="5" id="KW-0862">Zinc</keyword>
<evidence type="ECO:0000256" key="4">
    <source>
        <dbReference type="ARBA" id="ARBA00022801"/>
    </source>
</evidence>
<feature type="region of interest" description="Disordered" evidence="6">
    <location>
        <begin position="1"/>
        <end position="30"/>
    </location>
</feature>
<evidence type="ECO:0000256" key="3">
    <source>
        <dbReference type="ARBA" id="ARBA00022723"/>
    </source>
</evidence>
<dbReference type="Gene3D" id="3.40.630.10">
    <property type="entry name" value="Zn peptidases"/>
    <property type="match status" value="1"/>
</dbReference>
<accession>A0AAE0BIQ0</accession>
<dbReference type="GO" id="GO:0008233">
    <property type="term" value="F:peptidase activity"/>
    <property type="evidence" value="ECO:0007669"/>
    <property type="project" value="UniProtKB-KW"/>
</dbReference>
<keyword evidence="2" id="KW-0645">Protease</keyword>
<evidence type="ECO:0000256" key="1">
    <source>
        <dbReference type="ARBA" id="ARBA00006247"/>
    </source>
</evidence>
<keyword evidence="8" id="KW-1185">Reference proteome</keyword>
<dbReference type="GO" id="GO:0046872">
    <property type="term" value="F:metal ion binding"/>
    <property type="evidence" value="ECO:0007669"/>
    <property type="project" value="UniProtKB-KW"/>
</dbReference>